<accession>A0ACD5HGG6</accession>
<gene>
    <name evidence="1" type="ORF">HHS34_000705</name>
</gene>
<protein>
    <submittedName>
        <fullName evidence="1">ATP-dependent helicase</fullName>
        <ecNumber evidence="1">3.6.4.-</ecNumber>
    </submittedName>
</protein>
<keyword evidence="1" id="KW-0378">Hydrolase</keyword>
<keyword evidence="1" id="KW-0347">Helicase</keyword>
<dbReference type="Proteomes" id="UP001195965">
    <property type="component" value="Chromosome"/>
</dbReference>
<organism evidence="1 2">
    <name type="scientific">Acidithiobacillus montserratensis</name>
    <dbReference type="NCBI Taxonomy" id="2729135"/>
    <lineage>
        <taxon>Bacteria</taxon>
        <taxon>Pseudomonadati</taxon>
        <taxon>Pseudomonadota</taxon>
        <taxon>Acidithiobacillia</taxon>
        <taxon>Acidithiobacillales</taxon>
        <taxon>Acidithiobacillaceae</taxon>
        <taxon>Acidithiobacillus</taxon>
    </lineage>
</organism>
<sequence length="587" mass="65733">MSSAAYVEAAEELRENEGQWRAYASEKNCAILAGPGSGKTKTITIKIARILEEEIRRPQRLACITYSNECVRELRGRLNALGVDDRSRILVSTVHSFALTEIVMPYAAMAGIAVPNPIAVAAPSKSEELFKQAYQTIKGVPPGKWYRMSLDRLRRTVPDKSSAEWKASNAQHTAIIEEYERLLLHSGLIDFDGLVLAGLQIVERFEWVRKCLRSKFPVIVIDEYQDLGLPLHRMMCALMLEAGVRIIAVGDPDQSIYGFTGAKPSLLRDLHGLPQVEGIQLKLNYRCATQIIDASKALLDDPPDSESHDGRQGVITIHEVGANVEGQARYALEEMVPRMLEENPDWQLGDIAFLYRTFREGISIAKIADELDIRYFRLDNGVLIKRTRLIEFLTDAAVWCAGGWKTGCITLGQILKSWRLLRPSLKNETSALTARVPLIRCLFENRDGSIPLKKWIGLLYNAALKDTFAAEPGLTDEHETLKILYALTKEGKPLEHFTVEIFANQGRSKDQINLITLHSSKGLEFQAVVMVGLERGDFPSQYATDKDEIEEAARLFYVGVTRAKSEVHLLYDHNESPLITAIREATA</sequence>
<keyword evidence="1" id="KW-0067">ATP-binding</keyword>
<keyword evidence="1" id="KW-0547">Nucleotide-binding</keyword>
<evidence type="ECO:0000313" key="1">
    <source>
        <dbReference type="EMBL" id="XRI73738.1"/>
    </source>
</evidence>
<proteinExistence type="predicted"/>
<name>A0ACD5HGG6_9PROT</name>
<evidence type="ECO:0000313" key="2">
    <source>
        <dbReference type="Proteomes" id="UP001195965"/>
    </source>
</evidence>
<dbReference type="EMBL" id="CP127526">
    <property type="protein sequence ID" value="XRI73738.1"/>
    <property type="molecule type" value="Genomic_DNA"/>
</dbReference>
<dbReference type="EC" id="3.6.4.-" evidence="1"/>
<reference evidence="1 2" key="1">
    <citation type="journal article" date="2021" name="ISME J.">
        <title>Genomic evolution of the class Acidithiobacillia: deep-branching Proteobacteria living in extreme acidic conditions.</title>
        <authorList>
            <person name="Moya-Beltran A."/>
            <person name="Beard S."/>
            <person name="Rojas-Villalobos C."/>
            <person name="Issotta F."/>
            <person name="Gallardo Y."/>
            <person name="Ulloa R."/>
            <person name="Giaveno A."/>
            <person name="Degli Esposti M."/>
            <person name="Johnson D.B."/>
            <person name="Quatrini R."/>
        </authorList>
    </citation>
    <scope>NUCLEOTIDE SEQUENCE [LARGE SCALE GENOMIC DNA]</scope>
    <source>
        <strain evidence="1 2">GG1-14</strain>
    </source>
</reference>
<keyword evidence="2" id="KW-1185">Reference proteome</keyword>